<gene>
    <name evidence="1" type="ORF">ACFQ3N_15555</name>
</gene>
<protein>
    <submittedName>
        <fullName evidence="1">Uncharacterized protein</fullName>
    </submittedName>
</protein>
<dbReference type="EMBL" id="JBHTKJ010000046">
    <property type="protein sequence ID" value="MFD1039802.1"/>
    <property type="molecule type" value="Genomic_DNA"/>
</dbReference>
<proteinExistence type="predicted"/>
<accession>A0ABW3LQ84</accession>
<reference evidence="2" key="1">
    <citation type="journal article" date="2019" name="Int. J. Syst. Evol. Microbiol.">
        <title>The Global Catalogue of Microorganisms (GCM) 10K type strain sequencing project: providing services to taxonomists for standard genome sequencing and annotation.</title>
        <authorList>
            <consortium name="The Broad Institute Genomics Platform"/>
            <consortium name="The Broad Institute Genome Sequencing Center for Infectious Disease"/>
            <person name="Wu L."/>
            <person name="Ma J."/>
        </authorList>
    </citation>
    <scope>NUCLEOTIDE SEQUENCE [LARGE SCALE GENOMIC DNA]</scope>
    <source>
        <strain evidence="2">CCUG 56754</strain>
    </source>
</reference>
<evidence type="ECO:0000313" key="2">
    <source>
        <dbReference type="Proteomes" id="UP001597040"/>
    </source>
</evidence>
<dbReference type="Proteomes" id="UP001597040">
    <property type="component" value="Unassembled WGS sequence"/>
</dbReference>
<dbReference type="RefSeq" id="WP_390363455.1">
    <property type="nucleotide sequence ID" value="NZ_JBHTKJ010000046.1"/>
</dbReference>
<name>A0ABW3LQ84_9BACI</name>
<evidence type="ECO:0000313" key="1">
    <source>
        <dbReference type="EMBL" id="MFD1039802.1"/>
    </source>
</evidence>
<sequence>MNRSFFLGYDLQDDGNVTELYAYKKEAAKEVFHSPAWWDVGDIYSIDSLKLCTEDLRKYLGR</sequence>
<organism evidence="1 2">
    <name type="scientific">Virgibacillus byunsanensis</name>
    <dbReference type="NCBI Taxonomy" id="570945"/>
    <lineage>
        <taxon>Bacteria</taxon>
        <taxon>Bacillati</taxon>
        <taxon>Bacillota</taxon>
        <taxon>Bacilli</taxon>
        <taxon>Bacillales</taxon>
        <taxon>Bacillaceae</taxon>
        <taxon>Virgibacillus</taxon>
    </lineage>
</organism>
<comment type="caution">
    <text evidence="1">The sequence shown here is derived from an EMBL/GenBank/DDBJ whole genome shotgun (WGS) entry which is preliminary data.</text>
</comment>
<keyword evidence="2" id="KW-1185">Reference proteome</keyword>